<dbReference type="AlphaFoldDB" id="A0A078AIZ9"/>
<protein>
    <submittedName>
        <fullName evidence="1">Uncharacterized protein</fullName>
    </submittedName>
</protein>
<gene>
    <name evidence="1" type="primary">Contig14200.g15132</name>
    <name evidence="1" type="ORF">STYLEM_11335</name>
</gene>
<organism evidence="1 2">
    <name type="scientific">Stylonychia lemnae</name>
    <name type="common">Ciliate</name>
    <dbReference type="NCBI Taxonomy" id="5949"/>
    <lineage>
        <taxon>Eukaryota</taxon>
        <taxon>Sar</taxon>
        <taxon>Alveolata</taxon>
        <taxon>Ciliophora</taxon>
        <taxon>Intramacronucleata</taxon>
        <taxon>Spirotrichea</taxon>
        <taxon>Stichotrichia</taxon>
        <taxon>Sporadotrichida</taxon>
        <taxon>Oxytrichidae</taxon>
        <taxon>Stylonychinae</taxon>
        <taxon>Stylonychia</taxon>
    </lineage>
</organism>
<sequence length="337" mass="38138">MMHTIDYAKQLVDLSTASANNYIANKSHIEGRGGSNIRPVSAYLGTQQHAQSQQAINQAAASQKMLRPQTAFTQQSSQSTIISARTGPPQSHLHDRGHSLNTISYSDNKSSAFGIEGYKMPYHGLPPREPKYSVPRDKLQNFLQQTQRRGKLLPAPNQYHKPLTWETKNGQFGKNSIRKTFTDDAIKHSKQVPAPNVYNNEKKQKVLLGKSNRAEGFDFMSEVQYLGQINPSATSYNPDKLKLMKRSSSWAIKKPIKEKDPGWRPKKTKDPDVGTYETAKSKTFIKTKHPVISFTKSKSIKFTVEYSNSKKHIPGSAAYKWEPCFDKISVPYMKKRY</sequence>
<dbReference type="Proteomes" id="UP000039865">
    <property type="component" value="Unassembled WGS sequence"/>
</dbReference>
<keyword evidence="2" id="KW-1185">Reference proteome</keyword>
<accession>A0A078AIZ9</accession>
<name>A0A078AIZ9_STYLE</name>
<dbReference type="EMBL" id="CCKQ01010788">
    <property type="protein sequence ID" value="CDW82305.1"/>
    <property type="molecule type" value="Genomic_DNA"/>
</dbReference>
<dbReference type="InParanoid" id="A0A078AIZ9"/>
<proteinExistence type="predicted"/>
<dbReference type="OrthoDB" id="325510at2759"/>
<evidence type="ECO:0000313" key="2">
    <source>
        <dbReference type="Proteomes" id="UP000039865"/>
    </source>
</evidence>
<evidence type="ECO:0000313" key="1">
    <source>
        <dbReference type="EMBL" id="CDW82305.1"/>
    </source>
</evidence>
<reference evidence="1 2" key="1">
    <citation type="submission" date="2014-06" db="EMBL/GenBank/DDBJ databases">
        <authorList>
            <person name="Swart Estienne"/>
        </authorList>
    </citation>
    <scope>NUCLEOTIDE SEQUENCE [LARGE SCALE GENOMIC DNA]</scope>
    <source>
        <strain evidence="1 2">130c</strain>
    </source>
</reference>